<dbReference type="PANTHER" id="PTHR42696:SF2">
    <property type="entry name" value="ASPARTATE AMMONIA-LYASE"/>
    <property type="match status" value="1"/>
</dbReference>
<protein>
    <submittedName>
        <fullName evidence="5">Putative fumarate lyase</fullName>
    </submittedName>
</protein>
<dbReference type="Gene3D" id="1.10.40.30">
    <property type="entry name" value="Fumarase/aspartase (C-terminal domain)"/>
    <property type="match status" value="1"/>
</dbReference>
<feature type="domain" description="Fumarate lyase N-terminal" evidence="3">
    <location>
        <begin position="112"/>
        <end position="446"/>
    </location>
</feature>
<dbReference type="InterPro" id="IPR018951">
    <property type="entry name" value="Fumarase_C_C"/>
</dbReference>
<proteinExistence type="predicted"/>
<evidence type="ECO:0000259" key="4">
    <source>
        <dbReference type="Pfam" id="PF10415"/>
    </source>
</evidence>
<sequence length="570" mass="60805">MPSPHRHRVRSSAIRLCRFSDEIVTTGWRHIQPDGARARGTAPDLHPNAAGVLDDAAAVERSVHREFTFFHCNVMTVNINTHPGKDPAMDTTTTPAPDTTHATRTESDLLGPVEIPTDLYYGAHTARALANFPLTDTTVGSVPALVKALAVLKEAAAVVNARHALIDATAQTSIIAACRRIRSGRLDDRMSTLFPLSMIQGGTGTSTNMNANEVIANLALEHLGMDKGRYDVVDPHNDVNCSQSTNDAYPSALKIALLEHTSHTVTALRALARSWRARAVEVHDVLKLGRTQLQDAVPMTLGREFAAFAAMAEEDARALDHAADGLRELNIGGTAIGTGLNAPAGYTAEMIAELNDLTGLDLRRAPDLVAATADVGAFVDLSAALKRAAPHTSKVCHDLRLLSSGPRSGIGDIVLPAVQAGSSIMPGKVNPVIPETVNQVAFELVGFDMTVSMAADNGQLQLNAFEPVIAHVLFQGLDHFTRVLDTLRLRCVDGITCDATRVAKLREDVWTSASLATALSPWIGYQQATTVARESQRSGRTVVDIVRTAGTMTGAELDTALSTTRLTTGT</sequence>
<evidence type="ECO:0000256" key="2">
    <source>
        <dbReference type="SAM" id="MobiDB-lite"/>
    </source>
</evidence>
<feature type="compositionally biased region" description="Low complexity" evidence="2">
    <location>
        <begin position="89"/>
        <end position="100"/>
    </location>
</feature>
<evidence type="ECO:0000259" key="3">
    <source>
        <dbReference type="Pfam" id="PF00206"/>
    </source>
</evidence>
<accession>G0HFG3</accession>
<dbReference type="PROSITE" id="PS00163">
    <property type="entry name" value="FUMARATE_LYASES"/>
    <property type="match status" value="1"/>
</dbReference>
<dbReference type="eggNOG" id="COG1027">
    <property type="taxonomic scope" value="Bacteria"/>
</dbReference>
<dbReference type="PANTHER" id="PTHR42696">
    <property type="entry name" value="ASPARTATE AMMONIA-LYASE"/>
    <property type="match status" value="1"/>
</dbReference>
<dbReference type="AlphaFoldDB" id="G0HFG3"/>
<dbReference type="Gene3D" id="1.20.200.10">
    <property type="entry name" value="Fumarase/aspartase (Central domain)"/>
    <property type="match status" value="1"/>
</dbReference>
<dbReference type="PRINTS" id="PR00149">
    <property type="entry name" value="FUMRATELYASE"/>
</dbReference>
<name>G0HFG3_CORVD</name>
<dbReference type="KEGG" id="cva:CVAR_2507"/>
<feature type="domain" description="Fumarase C C-terminal" evidence="4">
    <location>
        <begin position="515"/>
        <end position="567"/>
    </location>
</feature>
<dbReference type="Pfam" id="PF00206">
    <property type="entry name" value="Lyase_1"/>
    <property type="match status" value="1"/>
</dbReference>
<dbReference type="InterPro" id="IPR024083">
    <property type="entry name" value="Fumarase/histidase_N"/>
</dbReference>
<keyword evidence="1 5" id="KW-0456">Lyase</keyword>
<dbReference type="InterPro" id="IPR051546">
    <property type="entry name" value="Aspartate_Ammonia-Lyase"/>
</dbReference>
<evidence type="ECO:0000313" key="5">
    <source>
        <dbReference type="EMBL" id="AEK37852.1"/>
    </source>
</evidence>
<dbReference type="InterPro" id="IPR000362">
    <property type="entry name" value="Fumarate_lyase_fam"/>
</dbReference>
<dbReference type="Pfam" id="PF10415">
    <property type="entry name" value="FumaraseC_C"/>
    <property type="match status" value="1"/>
</dbReference>
<evidence type="ECO:0000313" key="6">
    <source>
        <dbReference type="Proteomes" id="UP000006659"/>
    </source>
</evidence>
<organism evidence="5 6">
    <name type="scientific">Corynebacterium variabile (strain DSM 44702 / CIP 107183 / JCM 12073 / NCIMB 30131)</name>
    <name type="common">Corynebacterium mooreparkense</name>
    <dbReference type="NCBI Taxonomy" id="858619"/>
    <lineage>
        <taxon>Bacteria</taxon>
        <taxon>Bacillati</taxon>
        <taxon>Actinomycetota</taxon>
        <taxon>Actinomycetes</taxon>
        <taxon>Mycobacteriales</taxon>
        <taxon>Corynebacteriaceae</taxon>
        <taxon>Corynebacterium</taxon>
    </lineage>
</organism>
<dbReference type="Proteomes" id="UP000006659">
    <property type="component" value="Chromosome"/>
</dbReference>
<dbReference type="InterPro" id="IPR022761">
    <property type="entry name" value="Fumarate_lyase_N"/>
</dbReference>
<dbReference type="SUPFAM" id="SSF48557">
    <property type="entry name" value="L-aspartase-like"/>
    <property type="match status" value="1"/>
</dbReference>
<dbReference type="InterPro" id="IPR020557">
    <property type="entry name" value="Fumarate_lyase_CS"/>
</dbReference>
<dbReference type="EMBL" id="CP002917">
    <property type="protein sequence ID" value="AEK37852.1"/>
    <property type="molecule type" value="Genomic_DNA"/>
</dbReference>
<reference evidence="5 6" key="1">
    <citation type="journal article" date="2011" name="BMC Genomics">
        <title>Complete genome sequence of Corynebacterium variabile DSM 44702 isolated from the surface of smear-ripened cheeses and insights into cheese ripening and flavor generation.</title>
        <authorList>
            <person name="Schroeder J."/>
            <person name="Maus I."/>
            <person name="Trost E."/>
            <person name="Tauch A."/>
        </authorList>
    </citation>
    <scope>NUCLEOTIDE SEQUENCE [LARGE SCALE GENOMIC DNA]</scope>
    <source>
        <strain evidence="6">DSM 44702 / JCM 12073 / NCIMB 30131</strain>
    </source>
</reference>
<evidence type="ECO:0000256" key="1">
    <source>
        <dbReference type="ARBA" id="ARBA00023239"/>
    </source>
</evidence>
<gene>
    <name evidence="5" type="ordered locus">CVAR_2507</name>
</gene>
<dbReference type="GO" id="GO:0006099">
    <property type="term" value="P:tricarboxylic acid cycle"/>
    <property type="evidence" value="ECO:0007669"/>
    <property type="project" value="InterPro"/>
</dbReference>
<dbReference type="NCBIfam" id="NF008909">
    <property type="entry name" value="PRK12273.1"/>
    <property type="match status" value="1"/>
</dbReference>
<dbReference type="STRING" id="858619.CVAR_2507"/>
<feature type="region of interest" description="Disordered" evidence="2">
    <location>
        <begin position="82"/>
        <end position="104"/>
    </location>
</feature>
<dbReference type="Gene3D" id="1.10.275.10">
    <property type="entry name" value="Fumarase/aspartase (N-terminal domain)"/>
    <property type="match status" value="1"/>
</dbReference>
<dbReference type="GO" id="GO:0005829">
    <property type="term" value="C:cytosol"/>
    <property type="evidence" value="ECO:0007669"/>
    <property type="project" value="TreeGrafter"/>
</dbReference>
<dbReference type="InterPro" id="IPR008948">
    <property type="entry name" value="L-Aspartase-like"/>
</dbReference>
<dbReference type="FunFam" id="1.20.200.10:FF:000001">
    <property type="entry name" value="Fumarate hydratase, mitochondrial"/>
    <property type="match status" value="1"/>
</dbReference>
<dbReference type="GO" id="GO:0008797">
    <property type="term" value="F:aspartate ammonia-lyase activity"/>
    <property type="evidence" value="ECO:0007669"/>
    <property type="project" value="TreeGrafter"/>
</dbReference>
<dbReference type="HOGENOM" id="CLU_021594_4_1_11"/>
<dbReference type="GO" id="GO:0006531">
    <property type="term" value="P:aspartate metabolic process"/>
    <property type="evidence" value="ECO:0007669"/>
    <property type="project" value="TreeGrafter"/>
</dbReference>